<gene>
    <name evidence="2" type="ordered locus">VV1785</name>
</gene>
<name>Q7MKK0_VIBVY</name>
<dbReference type="HOGENOM" id="CLU_2774916_0_0_6"/>
<dbReference type="Proteomes" id="UP000002675">
    <property type="component" value="Chromosome I"/>
</dbReference>
<accession>Q7MKK0</accession>
<dbReference type="EMBL" id="BA000037">
    <property type="protein sequence ID" value="BAC94549.1"/>
    <property type="molecule type" value="Genomic_DNA"/>
</dbReference>
<organism evidence="2 3">
    <name type="scientific">Vibrio vulnificus (strain YJ016)</name>
    <dbReference type="NCBI Taxonomy" id="196600"/>
    <lineage>
        <taxon>Bacteria</taxon>
        <taxon>Pseudomonadati</taxon>
        <taxon>Pseudomonadota</taxon>
        <taxon>Gammaproteobacteria</taxon>
        <taxon>Vibrionales</taxon>
        <taxon>Vibrionaceae</taxon>
        <taxon>Vibrio</taxon>
    </lineage>
</organism>
<proteinExistence type="predicted"/>
<dbReference type="KEGG" id="vvy:VV1785"/>
<reference evidence="2 3" key="1">
    <citation type="journal article" date="2003" name="Genome Res.">
        <title>Comparative genome analysis of Vibrio vulnificus, a marine pathogen.</title>
        <authorList>
            <person name="Chen C.Y."/>
            <person name="Wu K.M."/>
            <person name="Chang Y.C."/>
            <person name="Chang C.H."/>
            <person name="Tsai H.C."/>
            <person name="Liao T.L."/>
            <person name="Liu Y.M."/>
            <person name="Chen H.J."/>
            <person name="Shen A.B."/>
            <person name="Li J.C."/>
            <person name="Su T.L."/>
            <person name="Shao C.P."/>
            <person name="Lee C.T."/>
            <person name="Hor L.I."/>
            <person name="Tsai S.F."/>
        </authorList>
    </citation>
    <scope>NUCLEOTIDE SEQUENCE [LARGE SCALE GENOMIC DNA]</scope>
    <source>
        <strain evidence="2 3">YJ016</strain>
    </source>
</reference>
<evidence type="ECO:0000313" key="2">
    <source>
        <dbReference type="EMBL" id="BAC94549.1"/>
    </source>
</evidence>
<sequence>MTLQSWPVLALFTDKPTSRLPTLWPLGKQSQNRKYATLSETEPIRAASTSTFHLSQKPKRQNKDKTCYH</sequence>
<evidence type="ECO:0000256" key="1">
    <source>
        <dbReference type="SAM" id="MobiDB-lite"/>
    </source>
</evidence>
<protein>
    <submittedName>
        <fullName evidence="2">Uncharacterized protein</fullName>
    </submittedName>
</protein>
<feature type="region of interest" description="Disordered" evidence="1">
    <location>
        <begin position="47"/>
        <end position="69"/>
    </location>
</feature>
<evidence type="ECO:0000313" key="3">
    <source>
        <dbReference type="Proteomes" id="UP000002675"/>
    </source>
</evidence>
<dbReference type="AlphaFoldDB" id="Q7MKK0"/>